<feature type="domain" description="Ig-like" evidence="2">
    <location>
        <begin position="35"/>
        <end position="110"/>
    </location>
</feature>
<name>A0AAW1BTM0_CROAD</name>
<dbReference type="AlphaFoldDB" id="A0AAW1BTM0"/>
<sequence length="144" mass="15995">MACILLLFTILSSFGASIQQLQSLKDPDFVAPAGTITMSCRYDGGTITDNNYPRWIQQKSEQVPRLLIHSTSSRPSGVPARFSGSRSGNTMSLTITGALVEDEATYYCLVWIGDGCTVLDSDREMRQKPFKGSETLSWVWFPFQ</sequence>
<accession>A0AAW1BTM0</accession>
<keyword evidence="1" id="KW-0732">Signal</keyword>
<dbReference type="SMART" id="SM00406">
    <property type="entry name" value="IGv"/>
    <property type="match status" value="1"/>
</dbReference>
<protein>
    <recommendedName>
        <fullName evidence="2">Ig-like domain-containing protein</fullName>
    </recommendedName>
</protein>
<dbReference type="PANTHER" id="PTHR23267">
    <property type="entry name" value="IMMUNOGLOBULIN LIGHT CHAIN"/>
    <property type="match status" value="1"/>
</dbReference>
<dbReference type="SUPFAM" id="SSF48726">
    <property type="entry name" value="Immunoglobulin"/>
    <property type="match status" value="1"/>
</dbReference>
<evidence type="ECO:0000256" key="1">
    <source>
        <dbReference type="SAM" id="SignalP"/>
    </source>
</evidence>
<evidence type="ECO:0000313" key="4">
    <source>
        <dbReference type="Proteomes" id="UP001474421"/>
    </source>
</evidence>
<keyword evidence="4" id="KW-1185">Reference proteome</keyword>
<evidence type="ECO:0000259" key="2">
    <source>
        <dbReference type="PROSITE" id="PS50835"/>
    </source>
</evidence>
<gene>
    <name evidence="3" type="ORF">NXF25_004289</name>
</gene>
<feature type="chain" id="PRO_5043486229" description="Ig-like domain-containing protein" evidence="1">
    <location>
        <begin position="16"/>
        <end position="144"/>
    </location>
</feature>
<dbReference type="Proteomes" id="UP001474421">
    <property type="component" value="Unassembled WGS sequence"/>
</dbReference>
<dbReference type="InterPro" id="IPR050150">
    <property type="entry name" value="IgV_Light_Chain"/>
</dbReference>
<dbReference type="InterPro" id="IPR007110">
    <property type="entry name" value="Ig-like_dom"/>
</dbReference>
<dbReference type="Gene3D" id="2.60.40.10">
    <property type="entry name" value="Immunoglobulins"/>
    <property type="match status" value="1"/>
</dbReference>
<dbReference type="EMBL" id="JAOTOJ010000002">
    <property type="protein sequence ID" value="KAK9405515.1"/>
    <property type="molecule type" value="Genomic_DNA"/>
</dbReference>
<dbReference type="InterPro" id="IPR013783">
    <property type="entry name" value="Ig-like_fold"/>
</dbReference>
<dbReference type="Pfam" id="PF07686">
    <property type="entry name" value="V-set"/>
    <property type="match status" value="1"/>
</dbReference>
<dbReference type="InterPro" id="IPR013106">
    <property type="entry name" value="Ig_V-set"/>
</dbReference>
<organism evidence="3 4">
    <name type="scientific">Crotalus adamanteus</name>
    <name type="common">Eastern diamondback rattlesnake</name>
    <dbReference type="NCBI Taxonomy" id="8729"/>
    <lineage>
        <taxon>Eukaryota</taxon>
        <taxon>Metazoa</taxon>
        <taxon>Chordata</taxon>
        <taxon>Craniata</taxon>
        <taxon>Vertebrata</taxon>
        <taxon>Euteleostomi</taxon>
        <taxon>Lepidosauria</taxon>
        <taxon>Squamata</taxon>
        <taxon>Bifurcata</taxon>
        <taxon>Unidentata</taxon>
        <taxon>Episquamata</taxon>
        <taxon>Toxicofera</taxon>
        <taxon>Serpentes</taxon>
        <taxon>Colubroidea</taxon>
        <taxon>Viperidae</taxon>
        <taxon>Crotalinae</taxon>
        <taxon>Crotalus</taxon>
    </lineage>
</organism>
<feature type="signal peptide" evidence="1">
    <location>
        <begin position="1"/>
        <end position="15"/>
    </location>
</feature>
<evidence type="ECO:0000313" key="3">
    <source>
        <dbReference type="EMBL" id="KAK9405515.1"/>
    </source>
</evidence>
<reference evidence="3 4" key="1">
    <citation type="journal article" date="2024" name="Proc. Natl. Acad. Sci. U.S.A.">
        <title>The genetic regulatory architecture and epigenomic basis for age-related changes in rattlesnake venom.</title>
        <authorList>
            <person name="Hogan M.P."/>
            <person name="Holding M.L."/>
            <person name="Nystrom G.S."/>
            <person name="Colston T.J."/>
            <person name="Bartlett D.A."/>
            <person name="Mason A.J."/>
            <person name="Ellsworth S.A."/>
            <person name="Rautsaw R.M."/>
            <person name="Lawrence K.C."/>
            <person name="Strickland J.L."/>
            <person name="He B."/>
            <person name="Fraser P."/>
            <person name="Margres M.J."/>
            <person name="Gilbert D.M."/>
            <person name="Gibbs H.L."/>
            <person name="Parkinson C.L."/>
            <person name="Rokyta D.R."/>
        </authorList>
    </citation>
    <scope>NUCLEOTIDE SEQUENCE [LARGE SCALE GENOMIC DNA]</scope>
    <source>
        <strain evidence="3">DRR0105</strain>
    </source>
</reference>
<dbReference type="PROSITE" id="PS50835">
    <property type="entry name" value="IG_LIKE"/>
    <property type="match status" value="1"/>
</dbReference>
<dbReference type="InterPro" id="IPR036179">
    <property type="entry name" value="Ig-like_dom_sf"/>
</dbReference>
<proteinExistence type="predicted"/>
<comment type="caution">
    <text evidence="3">The sequence shown here is derived from an EMBL/GenBank/DDBJ whole genome shotgun (WGS) entry which is preliminary data.</text>
</comment>